<keyword evidence="1" id="KW-0812">Transmembrane</keyword>
<evidence type="ECO:0000256" key="1">
    <source>
        <dbReference type="SAM" id="Phobius"/>
    </source>
</evidence>
<feature type="transmembrane region" description="Helical" evidence="1">
    <location>
        <begin position="22"/>
        <end position="44"/>
    </location>
</feature>
<evidence type="ECO:0008006" key="4">
    <source>
        <dbReference type="Google" id="ProtNLM"/>
    </source>
</evidence>
<dbReference type="RefSeq" id="WP_066471110.1">
    <property type="nucleotide sequence ID" value="NZ_CBCRUZ010000011.1"/>
</dbReference>
<dbReference type="Pfam" id="PF19741">
    <property type="entry name" value="DUF6230"/>
    <property type="match status" value="1"/>
</dbReference>
<name>A0ABX8SBK6_9ACTN</name>
<organism evidence="2 3">
    <name type="scientific">Skermania pinensis</name>
    <dbReference type="NCBI Taxonomy" id="39122"/>
    <lineage>
        <taxon>Bacteria</taxon>
        <taxon>Bacillati</taxon>
        <taxon>Actinomycetota</taxon>
        <taxon>Actinomycetes</taxon>
        <taxon>Mycobacteriales</taxon>
        <taxon>Gordoniaceae</taxon>
        <taxon>Skermania</taxon>
    </lineage>
</organism>
<keyword evidence="3" id="KW-1185">Reference proteome</keyword>
<evidence type="ECO:0000313" key="2">
    <source>
        <dbReference type="EMBL" id="QXQ13096.1"/>
    </source>
</evidence>
<proteinExistence type="predicted"/>
<dbReference type="InterPro" id="IPR046198">
    <property type="entry name" value="DUF6230"/>
</dbReference>
<keyword evidence="1" id="KW-1133">Transmembrane helix</keyword>
<protein>
    <recommendedName>
        <fullName evidence="4">Cholesterol esterase</fullName>
    </recommendedName>
</protein>
<dbReference type="EMBL" id="CP079105">
    <property type="protein sequence ID" value="QXQ13096.1"/>
    <property type="molecule type" value="Genomic_DNA"/>
</dbReference>
<gene>
    <name evidence="2" type="ORF">KV203_14520</name>
</gene>
<evidence type="ECO:0000313" key="3">
    <source>
        <dbReference type="Proteomes" id="UP000887023"/>
    </source>
</evidence>
<reference evidence="2" key="1">
    <citation type="submission" date="2021-07" db="EMBL/GenBank/DDBJ databases">
        <title>Candidatus Kaistella beijingensis sp. nov. isolated from a municipal wastewater treatment plant is involved in sludge foaming.</title>
        <authorList>
            <person name="Song Y."/>
            <person name="Liu S.-J."/>
        </authorList>
    </citation>
    <scope>NUCLEOTIDE SEQUENCE</scope>
    <source>
        <strain evidence="2">DSM 43998</strain>
    </source>
</reference>
<accession>A0ABX8SBK6</accession>
<sequence>MITGPAAGADDRRYGTRWGRTVLVLLPALLVVGVMGTALVHGVWSAGYTTQAGTLGLSVAEVTGGPAAIVAVDQPVKAFDGSVSQQRVLRLGVAEAQVRGMCVTQQASLFGRTATLRIEIPSATVRGLVLDAQTLAGNVRLTGNVTVNINAADATVPGLPAPLGGSPDDLGILADGLFHSGSQDRVRGGQLSSAQLSGLSARLELGERECTG</sequence>
<dbReference type="Proteomes" id="UP000887023">
    <property type="component" value="Chromosome"/>
</dbReference>
<keyword evidence="1" id="KW-0472">Membrane</keyword>